<dbReference type="InParanoid" id="A0A084QLM0"/>
<organism evidence="1 2">
    <name type="scientific">Stachybotrys chlorohalonatus (strain IBT 40285)</name>
    <dbReference type="NCBI Taxonomy" id="1283841"/>
    <lineage>
        <taxon>Eukaryota</taxon>
        <taxon>Fungi</taxon>
        <taxon>Dikarya</taxon>
        <taxon>Ascomycota</taxon>
        <taxon>Pezizomycotina</taxon>
        <taxon>Sordariomycetes</taxon>
        <taxon>Hypocreomycetidae</taxon>
        <taxon>Hypocreales</taxon>
        <taxon>Stachybotryaceae</taxon>
        <taxon>Stachybotrys</taxon>
    </lineage>
</organism>
<dbReference type="AlphaFoldDB" id="A0A084QLM0"/>
<evidence type="ECO:0000313" key="1">
    <source>
        <dbReference type="EMBL" id="KFA64855.1"/>
    </source>
</evidence>
<dbReference type="OrthoDB" id="1658288at2759"/>
<dbReference type="PANTHER" id="PTHR46082">
    <property type="entry name" value="ATP/GTP-BINDING PROTEIN-RELATED"/>
    <property type="match status" value="1"/>
</dbReference>
<dbReference type="Proteomes" id="UP000028524">
    <property type="component" value="Unassembled WGS sequence"/>
</dbReference>
<accession>A0A084QLM0</accession>
<dbReference type="Gene3D" id="1.25.40.10">
    <property type="entry name" value="Tetratricopeptide repeat domain"/>
    <property type="match status" value="1"/>
</dbReference>
<dbReference type="HOGENOM" id="CLU_000288_125_15_1"/>
<protein>
    <recommendedName>
        <fullName evidence="3">MalT-like TPR region domain-containing protein</fullName>
    </recommendedName>
</protein>
<sequence>MELTEALGVLKAFSFVTEDNNGSYDMHRLVQLVTRKGLANCGTVSRFEKKALLMLSHLYPVGTYEIRMTCGAYLSHANAVLQSCKFRSEEEAEAKTSLLHCMAGYFTFEGKSSDAEALHIEATRIRRELFGEGNPSTLESMANLASTFRKQSQWKEAESLELKVMETTQRVLGEEYPSTLTSMANLAFTLHAQDRFEEAVGLMHTCVSLRQRILGSAHPYTKSSVETLKLWEQEDSTA</sequence>
<dbReference type="Pfam" id="PF13374">
    <property type="entry name" value="TPR_10"/>
    <property type="match status" value="1"/>
</dbReference>
<dbReference type="OMA" id="ESWTECK"/>
<dbReference type="InterPro" id="IPR011990">
    <property type="entry name" value="TPR-like_helical_dom_sf"/>
</dbReference>
<reference evidence="1 2" key="1">
    <citation type="journal article" date="2014" name="BMC Genomics">
        <title>Comparative genome sequencing reveals chemotype-specific gene clusters in the toxigenic black mold Stachybotrys.</title>
        <authorList>
            <person name="Semeiks J."/>
            <person name="Borek D."/>
            <person name="Otwinowski Z."/>
            <person name="Grishin N.V."/>
        </authorList>
    </citation>
    <scope>NUCLEOTIDE SEQUENCE [LARGE SCALE GENOMIC DNA]</scope>
    <source>
        <strain evidence="1 2">IBT 40285</strain>
    </source>
</reference>
<evidence type="ECO:0008006" key="3">
    <source>
        <dbReference type="Google" id="ProtNLM"/>
    </source>
</evidence>
<name>A0A084QLM0_STAC4</name>
<keyword evidence="2" id="KW-1185">Reference proteome</keyword>
<dbReference type="PANTHER" id="PTHR46082:SF6">
    <property type="entry name" value="AAA+ ATPASE DOMAIN-CONTAINING PROTEIN-RELATED"/>
    <property type="match status" value="1"/>
</dbReference>
<dbReference type="EMBL" id="KL660649">
    <property type="protein sequence ID" value="KFA64855.1"/>
    <property type="molecule type" value="Genomic_DNA"/>
</dbReference>
<dbReference type="STRING" id="1283841.A0A084QLM0"/>
<dbReference type="Pfam" id="PF13424">
    <property type="entry name" value="TPR_12"/>
    <property type="match status" value="1"/>
</dbReference>
<dbReference type="InterPro" id="IPR053137">
    <property type="entry name" value="NLR-like"/>
</dbReference>
<dbReference type="SUPFAM" id="SSF48452">
    <property type="entry name" value="TPR-like"/>
    <property type="match status" value="1"/>
</dbReference>
<proteinExistence type="predicted"/>
<gene>
    <name evidence="1" type="ORF">S40285_09561</name>
</gene>
<evidence type="ECO:0000313" key="2">
    <source>
        <dbReference type="Proteomes" id="UP000028524"/>
    </source>
</evidence>